<proteinExistence type="predicted"/>
<organism evidence="1 2">
    <name type="scientific">Phytophthora cactorum</name>
    <dbReference type="NCBI Taxonomy" id="29920"/>
    <lineage>
        <taxon>Eukaryota</taxon>
        <taxon>Sar</taxon>
        <taxon>Stramenopiles</taxon>
        <taxon>Oomycota</taxon>
        <taxon>Peronosporomycetes</taxon>
        <taxon>Peronosporales</taxon>
        <taxon>Peronosporaceae</taxon>
        <taxon>Phytophthora</taxon>
    </lineage>
</organism>
<accession>A0A8T1U6F8</accession>
<feature type="non-terminal residue" evidence="1">
    <location>
        <position position="213"/>
    </location>
</feature>
<dbReference type="AlphaFoldDB" id="A0A8T1U6F8"/>
<reference evidence="1" key="1">
    <citation type="submission" date="2021-01" db="EMBL/GenBank/DDBJ databases">
        <title>Phytophthora aleatoria, a newly-described species from Pinus radiata is distinct from Phytophthora cactorum isolates based on comparative genomics.</title>
        <authorList>
            <person name="Mcdougal R."/>
            <person name="Panda P."/>
            <person name="Williams N."/>
            <person name="Studholme D.J."/>
        </authorList>
    </citation>
    <scope>NUCLEOTIDE SEQUENCE</scope>
    <source>
        <strain evidence="1">NZFS 3830</strain>
    </source>
</reference>
<dbReference type="OrthoDB" id="121822at2759"/>
<dbReference type="Proteomes" id="UP000688947">
    <property type="component" value="Unassembled WGS sequence"/>
</dbReference>
<evidence type="ECO:0000313" key="2">
    <source>
        <dbReference type="Proteomes" id="UP000688947"/>
    </source>
</evidence>
<evidence type="ECO:0000313" key="1">
    <source>
        <dbReference type="EMBL" id="KAG6956187.1"/>
    </source>
</evidence>
<protein>
    <submittedName>
        <fullName evidence="1">Uncharacterized protein</fullName>
    </submittedName>
</protein>
<dbReference type="EMBL" id="JAENGZ010000622">
    <property type="protein sequence ID" value="KAG6956187.1"/>
    <property type="molecule type" value="Genomic_DNA"/>
</dbReference>
<comment type="caution">
    <text evidence="1">The sequence shown here is derived from an EMBL/GenBank/DDBJ whole genome shotgun (WGS) entry which is preliminary data.</text>
</comment>
<gene>
    <name evidence="1" type="ORF">JG687_00010755</name>
</gene>
<sequence>SDQCKTKYSRLPYEYDVFKWLCDLSGGGWNSEINAPMLDHDTWASLTKTQPRNASLLKRFREEGFSHTNVCSVIAGDSRATAAEAVSLEDFVNNEAAGLLHSSAEVQTESRTDRIKRYRDGRLESSNNKAQANNDQMASFLKTAEQYFQMKMELLARELGEQDGRETSQLSRLGTLSNFVNDETSLMVSTKLATSSPFFIAPSQTYGTRRWTM</sequence>
<name>A0A8T1U6F8_9STRA</name>